<dbReference type="InterPro" id="IPR007055">
    <property type="entry name" value="BON_dom"/>
</dbReference>
<dbReference type="Gene3D" id="3.30.1340.30">
    <property type="match status" value="1"/>
</dbReference>
<dbReference type="RefSeq" id="WP_053331767.1">
    <property type="nucleotide sequence ID" value="NZ_CCEJ010000003.1"/>
</dbReference>
<keyword evidence="4" id="KW-1185">Reference proteome</keyword>
<feature type="region of interest" description="Disordered" evidence="1">
    <location>
        <begin position="21"/>
        <end position="47"/>
    </location>
</feature>
<evidence type="ECO:0000313" key="4">
    <source>
        <dbReference type="Proteomes" id="UP000031552"/>
    </source>
</evidence>
<evidence type="ECO:0000256" key="1">
    <source>
        <dbReference type="SAM" id="MobiDB-lite"/>
    </source>
</evidence>
<dbReference type="eggNOG" id="COG2823">
    <property type="taxonomic scope" value="Bacteria"/>
</dbReference>
<accession>A0A090D1R4</accession>
<dbReference type="Proteomes" id="UP000031552">
    <property type="component" value="Unassembled WGS sequence"/>
</dbReference>
<dbReference type="STRING" id="1437425.CSEC_0860"/>
<name>A0A090D1R4_9BACT</name>
<dbReference type="PROSITE" id="PS50914">
    <property type="entry name" value="BON"/>
    <property type="match status" value="1"/>
</dbReference>
<evidence type="ECO:0000259" key="2">
    <source>
        <dbReference type="PROSITE" id="PS50914"/>
    </source>
</evidence>
<proteinExistence type="predicted"/>
<reference evidence="3" key="1">
    <citation type="submission" date="2013-12" db="EMBL/GenBank/DDBJ databases">
        <authorList>
            <person name="Linke B."/>
        </authorList>
    </citation>
    <scope>NUCLEOTIDE SEQUENCE [LARGE SCALE GENOMIC DNA]</scope>
    <source>
        <strain evidence="3">CRIB-18</strain>
    </source>
</reference>
<gene>
    <name evidence="3" type="primary">osmY</name>
    <name evidence="3" type="ORF">CSEC_0860</name>
</gene>
<dbReference type="Pfam" id="PF04972">
    <property type="entry name" value="BON"/>
    <property type="match status" value="1"/>
</dbReference>
<comment type="caution">
    <text evidence="3">The sequence shown here is derived from an EMBL/GenBank/DDBJ whole genome shotgun (WGS) entry which is preliminary data.</text>
</comment>
<dbReference type="OrthoDB" id="285891at2"/>
<reference evidence="3" key="2">
    <citation type="submission" date="2014-09" db="EMBL/GenBank/DDBJ databases">
        <title>Criblamydia sequanensis harbors a mega-plasmid encoding arsenite resistance.</title>
        <authorList>
            <person name="Bertelli C."/>
            <person name="Goesmann A."/>
            <person name="Greub G."/>
        </authorList>
    </citation>
    <scope>NUCLEOTIDE SEQUENCE [LARGE SCALE GENOMIC DNA]</scope>
    <source>
        <strain evidence="3">CRIB-18</strain>
    </source>
</reference>
<feature type="domain" description="BON" evidence="2">
    <location>
        <begin position="61"/>
        <end position="131"/>
    </location>
</feature>
<evidence type="ECO:0000313" key="3">
    <source>
        <dbReference type="EMBL" id="CDR33688.1"/>
    </source>
</evidence>
<dbReference type="PROSITE" id="PS51257">
    <property type="entry name" value="PROKAR_LIPOPROTEIN"/>
    <property type="match status" value="1"/>
</dbReference>
<dbReference type="EMBL" id="CCEJ010000003">
    <property type="protein sequence ID" value="CDR33688.1"/>
    <property type="molecule type" value="Genomic_DNA"/>
</dbReference>
<dbReference type="AlphaFoldDB" id="A0A090D1R4"/>
<protein>
    <submittedName>
        <fullName evidence="3">Hyperosmotically inducible periplasmic protein</fullName>
    </submittedName>
</protein>
<sequence length="132" mass="15145">MKKHFVIYLFVLSLFSCETKEKPRKPPLNHGVQNQPENPSKKSPKRNFLSHGIVQSLEEDKDRQITQNIRKHLMNDKTLSFIARNITVITEDGVVTLRGKVPTEVEKNKISQKINLIPSIVTLNNKLEVSDD</sequence>
<organism evidence="3 4">
    <name type="scientific">Candidatus Criblamydia sequanensis CRIB-18</name>
    <dbReference type="NCBI Taxonomy" id="1437425"/>
    <lineage>
        <taxon>Bacteria</taxon>
        <taxon>Pseudomonadati</taxon>
        <taxon>Chlamydiota</taxon>
        <taxon>Chlamydiia</taxon>
        <taxon>Parachlamydiales</taxon>
        <taxon>Candidatus Criblamydiaceae</taxon>
        <taxon>Candidatus Criblamydia</taxon>
    </lineage>
</organism>